<dbReference type="PANTHER" id="PTHR33498">
    <property type="entry name" value="TRANSPOSASE FOR INSERTION SEQUENCE ELEMENT IS1557"/>
    <property type="match status" value="1"/>
</dbReference>
<sequence>MVTAVSALGSAWARGIELARQFAAALRREVALDLDEWIAAAVEDAPRELQRFAQGIRGDRQAVANALTSSWSNGPTEGHVNRLKLIKRQMYGRASFDLLRIRVLNAA</sequence>
<evidence type="ECO:0000313" key="3">
    <source>
        <dbReference type="Proteomes" id="UP000317909"/>
    </source>
</evidence>
<keyword evidence="3" id="KW-1185">Reference proteome</keyword>
<evidence type="ECO:0000313" key="2">
    <source>
        <dbReference type="EMBL" id="QDT70980.1"/>
    </source>
</evidence>
<dbReference type="PANTHER" id="PTHR33498:SF1">
    <property type="entry name" value="TRANSPOSASE FOR INSERTION SEQUENCE ELEMENT IS1557"/>
    <property type="match status" value="1"/>
</dbReference>
<name>A0A517TRI1_9BACT</name>
<dbReference type="Proteomes" id="UP000317909">
    <property type="component" value="Chromosome"/>
</dbReference>
<dbReference type="KEGG" id="llh:I41_01350"/>
<organism evidence="2 3">
    <name type="scientific">Lacipirellula limnantheis</name>
    <dbReference type="NCBI Taxonomy" id="2528024"/>
    <lineage>
        <taxon>Bacteria</taxon>
        <taxon>Pseudomonadati</taxon>
        <taxon>Planctomycetota</taxon>
        <taxon>Planctomycetia</taxon>
        <taxon>Pirellulales</taxon>
        <taxon>Lacipirellulaceae</taxon>
        <taxon>Lacipirellula</taxon>
    </lineage>
</organism>
<gene>
    <name evidence="2" type="ORF">I41_01350</name>
</gene>
<proteinExistence type="predicted"/>
<reference evidence="2 3" key="1">
    <citation type="submission" date="2019-02" db="EMBL/GenBank/DDBJ databases">
        <title>Deep-cultivation of Planctomycetes and their phenomic and genomic characterization uncovers novel biology.</title>
        <authorList>
            <person name="Wiegand S."/>
            <person name="Jogler M."/>
            <person name="Boedeker C."/>
            <person name="Pinto D."/>
            <person name="Vollmers J."/>
            <person name="Rivas-Marin E."/>
            <person name="Kohn T."/>
            <person name="Peeters S.H."/>
            <person name="Heuer A."/>
            <person name="Rast P."/>
            <person name="Oberbeckmann S."/>
            <person name="Bunk B."/>
            <person name="Jeske O."/>
            <person name="Meyerdierks A."/>
            <person name="Storesund J.E."/>
            <person name="Kallscheuer N."/>
            <person name="Luecker S."/>
            <person name="Lage O.M."/>
            <person name="Pohl T."/>
            <person name="Merkel B.J."/>
            <person name="Hornburger P."/>
            <person name="Mueller R.-W."/>
            <person name="Bruemmer F."/>
            <person name="Labrenz M."/>
            <person name="Spormann A.M."/>
            <person name="Op den Camp H."/>
            <person name="Overmann J."/>
            <person name="Amann R."/>
            <person name="Jetten M.S.M."/>
            <person name="Mascher T."/>
            <person name="Medema M.H."/>
            <person name="Devos D.P."/>
            <person name="Kaster A.-K."/>
            <person name="Ovreas L."/>
            <person name="Rohde M."/>
            <person name="Galperin M.Y."/>
            <person name="Jogler C."/>
        </authorList>
    </citation>
    <scope>NUCLEOTIDE SEQUENCE [LARGE SCALE GENOMIC DNA]</scope>
    <source>
        <strain evidence="2 3">I41</strain>
    </source>
</reference>
<evidence type="ECO:0000259" key="1">
    <source>
        <dbReference type="Pfam" id="PF01610"/>
    </source>
</evidence>
<accession>A0A517TRI1</accession>
<protein>
    <recommendedName>
        <fullName evidence="1">Transposase IS204/IS1001/IS1096/IS1165 DDE domain-containing protein</fullName>
    </recommendedName>
</protein>
<dbReference type="InterPro" id="IPR047951">
    <property type="entry name" value="Transpos_ISL3"/>
</dbReference>
<dbReference type="EMBL" id="CP036339">
    <property type="protein sequence ID" value="QDT70980.1"/>
    <property type="molecule type" value="Genomic_DNA"/>
</dbReference>
<feature type="domain" description="Transposase IS204/IS1001/IS1096/IS1165 DDE" evidence="1">
    <location>
        <begin position="6"/>
        <end position="103"/>
    </location>
</feature>
<dbReference type="AlphaFoldDB" id="A0A517TRI1"/>
<dbReference type="Pfam" id="PF01610">
    <property type="entry name" value="DDE_Tnp_ISL3"/>
    <property type="match status" value="1"/>
</dbReference>
<dbReference type="InterPro" id="IPR002560">
    <property type="entry name" value="Transposase_DDE"/>
</dbReference>